<evidence type="ECO:0000259" key="7">
    <source>
        <dbReference type="PROSITE" id="PS50271"/>
    </source>
</evidence>
<evidence type="ECO:0000259" key="6">
    <source>
        <dbReference type="PROSITE" id="PS50235"/>
    </source>
</evidence>
<reference evidence="8 9" key="1">
    <citation type="submission" date="2024-03" db="EMBL/GenBank/DDBJ databases">
        <title>The Acrasis kona genome and developmental transcriptomes reveal deep origins of eukaryotic multicellular pathways.</title>
        <authorList>
            <person name="Sheikh S."/>
            <person name="Fu C.-J."/>
            <person name="Brown M.W."/>
            <person name="Baldauf S.L."/>
        </authorList>
    </citation>
    <scope>NUCLEOTIDE SEQUENCE [LARGE SCALE GENOMIC DNA]</scope>
    <source>
        <strain evidence="8 9">ATCC MYA-3509</strain>
    </source>
</reference>
<dbReference type="SUPFAM" id="SSF54001">
    <property type="entry name" value="Cysteine proteinases"/>
    <property type="match status" value="1"/>
</dbReference>
<dbReference type="InterPro" id="IPR001394">
    <property type="entry name" value="Peptidase_C19_UCH"/>
</dbReference>
<evidence type="ECO:0000313" key="9">
    <source>
        <dbReference type="Proteomes" id="UP001431209"/>
    </source>
</evidence>
<dbReference type="Proteomes" id="UP001431209">
    <property type="component" value="Unassembled WGS sequence"/>
</dbReference>
<evidence type="ECO:0000313" key="8">
    <source>
        <dbReference type="EMBL" id="KAL0476802.1"/>
    </source>
</evidence>
<dbReference type="Gene3D" id="3.30.40.10">
    <property type="entry name" value="Zinc/RING finger domain, C3HC4 (zinc finger)"/>
    <property type="match status" value="1"/>
</dbReference>
<dbReference type="PROSITE" id="PS50235">
    <property type="entry name" value="USP_3"/>
    <property type="match status" value="1"/>
</dbReference>
<dbReference type="GO" id="GO:0016579">
    <property type="term" value="P:protein deubiquitination"/>
    <property type="evidence" value="ECO:0007669"/>
    <property type="project" value="InterPro"/>
</dbReference>
<organism evidence="8 9">
    <name type="scientific">Acrasis kona</name>
    <dbReference type="NCBI Taxonomy" id="1008807"/>
    <lineage>
        <taxon>Eukaryota</taxon>
        <taxon>Discoba</taxon>
        <taxon>Heterolobosea</taxon>
        <taxon>Tetramitia</taxon>
        <taxon>Eutetramitia</taxon>
        <taxon>Acrasidae</taxon>
        <taxon>Acrasis</taxon>
    </lineage>
</organism>
<accession>A0AAW2YHV8</accession>
<name>A0AAW2YHV8_9EUKA</name>
<keyword evidence="2 4" id="KW-0863">Zinc-finger</keyword>
<gene>
    <name evidence="8" type="ORF">AKO1_006003</name>
</gene>
<proteinExistence type="predicted"/>
<dbReference type="EMBL" id="JAOPGA020000101">
    <property type="protein sequence ID" value="KAL0476802.1"/>
    <property type="molecule type" value="Genomic_DNA"/>
</dbReference>
<evidence type="ECO:0000256" key="1">
    <source>
        <dbReference type="ARBA" id="ARBA00022723"/>
    </source>
</evidence>
<evidence type="ECO:0000256" key="3">
    <source>
        <dbReference type="ARBA" id="ARBA00022833"/>
    </source>
</evidence>
<dbReference type="InterPro" id="IPR028889">
    <property type="entry name" value="USP"/>
</dbReference>
<dbReference type="SUPFAM" id="SSF57850">
    <property type="entry name" value="RING/U-box"/>
    <property type="match status" value="1"/>
</dbReference>
<keyword evidence="9" id="KW-1185">Reference proteome</keyword>
<keyword evidence="3" id="KW-0862">Zinc</keyword>
<dbReference type="PROSITE" id="PS50271">
    <property type="entry name" value="ZF_UBP"/>
    <property type="match status" value="1"/>
</dbReference>
<sequence length="461" mass="52656">MKREQHATQEPPAKKLKVEQTHDPNDPRYNCPYLDTINRKVLDFDFEKVCSITLSNSNVYGCLVCGKYFQGRGSNTPAYIHSLDENHQVFIHLANGRVWCLPDGYEVIDPSLEDIKYNLNPTYTDEQIKNIESNIKKRVSVTGTDFYPGLVGLNNIKETDGVNVVVQTLARIEPIRSFFLKSQNLSKVKSPVLFAFCELMRKMFNPISFKAQVSPHEFMQCVTVASNKRFKSGTATNPLDLWVWLINHMHLQLGGTTGASNNKQTIITQVFQGTLTVSTSVSVTRGIKQEQVIESSTQTIPFMFLTCDIPPVPLFKDEHAEKIVPQVSLVTLLHKYDGNTSTSVPTKTGDVQHKTYKINKWPQYLCLHMNRFGKNNFYQEKNSTIVKSLTNLEWDQRQFHMVSNICHVSNNEINDQDNTRGSYEVNVSVNHKWYNVADLHVKEVMAEEVTVSQSFLQFYKV</sequence>
<feature type="region of interest" description="Disordered" evidence="5">
    <location>
        <begin position="1"/>
        <end position="26"/>
    </location>
</feature>
<feature type="domain" description="USP" evidence="6">
    <location>
        <begin position="151"/>
        <end position="461"/>
    </location>
</feature>
<dbReference type="Gene3D" id="3.90.70.10">
    <property type="entry name" value="Cysteine proteinases"/>
    <property type="match status" value="1"/>
</dbReference>
<dbReference type="PANTHER" id="PTHR21646:SF16">
    <property type="entry name" value="U4_U6.U5 TRI-SNRNP-ASSOCIATED PROTEIN 2"/>
    <property type="match status" value="1"/>
</dbReference>
<dbReference type="InterPro" id="IPR050185">
    <property type="entry name" value="Ub_carboxyl-term_hydrolase"/>
</dbReference>
<protein>
    <submittedName>
        <fullName evidence="8">U4/U6-U5 tri-snRNP-associated protein 2</fullName>
    </submittedName>
</protein>
<feature type="domain" description="UBP-type" evidence="7">
    <location>
        <begin position="29"/>
        <end position="126"/>
    </location>
</feature>
<comment type="caution">
    <text evidence="8">The sequence shown here is derived from an EMBL/GenBank/DDBJ whole genome shotgun (WGS) entry which is preliminary data.</text>
</comment>
<dbReference type="AlphaFoldDB" id="A0AAW2YHV8"/>
<dbReference type="SMART" id="SM00290">
    <property type="entry name" value="ZnF_UBP"/>
    <property type="match status" value="1"/>
</dbReference>
<dbReference type="InterPro" id="IPR013083">
    <property type="entry name" value="Znf_RING/FYVE/PHD"/>
</dbReference>
<dbReference type="Pfam" id="PF00443">
    <property type="entry name" value="UCH"/>
    <property type="match status" value="1"/>
</dbReference>
<dbReference type="InterPro" id="IPR001607">
    <property type="entry name" value="Znf_UBP"/>
</dbReference>
<dbReference type="GO" id="GO:0004843">
    <property type="term" value="F:cysteine-type deubiquitinase activity"/>
    <property type="evidence" value="ECO:0007669"/>
    <property type="project" value="InterPro"/>
</dbReference>
<evidence type="ECO:0000256" key="5">
    <source>
        <dbReference type="SAM" id="MobiDB-lite"/>
    </source>
</evidence>
<dbReference type="GO" id="GO:0008270">
    <property type="term" value="F:zinc ion binding"/>
    <property type="evidence" value="ECO:0007669"/>
    <property type="project" value="UniProtKB-KW"/>
</dbReference>
<evidence type="ECO:0000256" key="4">
    <source>
        <dbReference type="PROSITE-ProRule" id="PRU00502"/>
    </source>
</evidence>
<keyword evidence="1" id="KW-0479">Metal-binding</keyword>
<evidence type="ECO:0000256" key="2">
    <source>
        <dbReference type="ARBA" id="ARBA00022771"/>
    </source>
</evidence>
<dbReference type="Pfam" id="PF02148">
    <property type="entry name" value="zf-UBP"/>
    <property type="match status" value="1"/>
</dbReference>
<dbReference type="PANTHER" id="PTHR21646">
    <property type="entry name" value="UBIQUITIN CARBOXYL-TERMINAL HYDROLASE"/>
    <property type="match status" value="1"/>
</dbReference>
<dbReference type="InterPro" id="IPR038765">
    <property type="entry name" value="Papain-like_cys_pep_sf"/>
</dbReference>